<evidence type="ECO:0000313" key="3">
    <source>
        <dbReference type="Proteomes" id="UP001304071"/>
    </source>
</evidence>
<reference evidence="2 3" key="1">
    <citation type="submission" date="2023-11" db="EMBL/GenBank/DDBJ databases">
        <title>Plant-associative lifestyle of Vibrio porteresiae and its evolutionary dynamics.</title>
        <authorList>
            <person name="Rameshkumar N."/>
            <person name="Kirti K."/>
        </authorList>
    </citation>
    <scope>NUCLEOTIDE SEQUENCE [LARGE SCALE GENOMIC DNA]</scope>
    <source>
        <strain evidence="2 3">MSSRF30</strain>
    </source>
</reference>
<accession>A0ABZ0QLF8</accession>
<proteinExistence type="predicted"/>
<dbReference type="EMBL" id="CP138204">
    <property type="protein sequence ID" value="WPC76881.1"/>
    <property type="molecule type" value="Genomic_DNA"/>
</dbReference>
<dbReference type="Gene3D" id="3.55.50.30">
    <property type="match status" value="1"/>
</dbReference>
<keyword evidence="3" id="KW-1185">Reference proteome</keyword>
<dbReference type="Proteomes" id="UP001304071">
    <property type="component" value="Chromosome 2"/>
</dbReference>
<protein>
    <recommendedName>
        <fullName evidence="4">Lipoprotein</fullName>
    </recommendedName>
</protein>
<sequence>MRYLWLAGLVALMSGCVAAPMESDGGVPELSGACDRIAQYDFAFPRFDETAQQLAHATGCFIETDLSQTAAIGVNPVKGQMSIRQALAVAIKDTPLKIVKQEPNLISVSVSGEPKK</sequence>
<gene>
    <name evidence="2" type="ORF">R8Z52_20355</name>
</gene>
<evidence type="ECO:0008006" key="4">
    <source>
        <dbReference type="Google" id="ProtNLM"/>
    </source>
</evidence>
<feature type="chain" id="PRO_5045859758" description="Lipoprotein" evidence="1">
    <location>
        <begin position="19"/>
        <end position="116"/>
    </location>
</feature>
<evidence type="ECO:0000256" key="1">
    <source>
        <dbReference type="SAM" id="SignalP"/>
    </source>
</evidence>
<evidence type="ECO:0000313" key="2">
    <source>
        <dbReference type="EMBL" id="WPC76881.1"/>
    </source>
</evidence>
<keyword evidence="1" id="KW-0732">Signal</keyword>
<dbReference type="PROSITE" id="PS51257">
    <property type="entry name" value="PROKAR_LIPOPROTEIN"/>
    <property type="match status" value="1"/>
</dbReference>
<organism evidence="2 3">
    <name type="scientific">Vibrio porteresiae DSM 19223</name>
    <dbReference type="NCBI Taxonomy" id="1123496"/>
    <lineage>
        <taxon>Bacteria</taxon>
        <taxon>Pseudomonadati</taxon>
        <taxon>Pseudomonadota</taxon>
        <taxon>Gammaproteobacteria</taxon>
        <taxon>Vibrionales</taxon>
        <taxon>Vibrionaceae</taxon>
        <taxon>Vibrio</taxon>
    </lineage>
</organism>
<name>A0ABZ0QLF8_9VIBR</name>
<dbReference type="RefSeq" id="WP_261897275.1">
    <property type="nucleotide sequence ID" value="NZ_AP024896.1"/>
</dbReference>
<feature type="signal peptide" evidence="1">
    <location>
        <begin position="1"/>
        <end position="18"/>
    </location>
</feature>